<gene>
    <name evidence="2" type="primary">Dyak\GE15665</name>
</gene>
<dbReference type="GO" id="GO:0000302">
    <property type="term" value="P:response to reactive oxygen species"/>
    <property type="evidence" value="ECO:0007669"/>
    <property type="project" value="TreeGrafter"/>
</dbReference>
<dbReference type="InterPro" id="IPR022272">
    <property type="entry name" value="Lipocalin_CS"/>
</dbReference>
<dbReference type="Gene3D" id="2.40.128.20">
    <property type="match status" value="1"/>
</dbReference>
<protein>
    <recommendedName>
        <fullName evidence="3">Lipocalin/cytosolic fatty-acid binding domain-containing protein</fullName>
    </recommendedName>
</protein>
<dbReference type="GO" id="GO:0006629">
    <property type="term" value="P:lipid metabolic process"/>
    <property type="evidence" value="ECO:0007669"/>
    <property type="project" value="TreeGrafter"/>
</dbReference>
<dbReference type="GO" id="GO:0005737">
    <property type="term" value="C:cytoplasm"/>
    <property type="evidence" value="ECO:0007669"/>
    <property type="project" value="TreeGrafter"/>
</dbReference>
<proteinExistence type="predicted"/>
<evidence type="ECO:0008006" key="3">
    <source>
        <dbReference type="Google" id="ProtNLM"/>
    </source>
</evidence>
<accession>A0A0K2TDD9</accession>
<name>A0A0K2TDD9_LEPSM</name>
<feature type="signal peptide" evidence="1">
    <location>
        <begin position="1"/>
        <end position="20"/>
    </location>
</feature>
<dbReference type="CDD" id="cd00301">
    <property type="entry name" value="lipocalin_FABP"/>
    <property type="match status" value="1"/>
</dbReference>
<dbReference type="PROSITE" id="PS00213">
    <property type="entry name" value="LIPOCALIN"/>
    <property type="match status" value="1"/>
</dbReference>
<organism evidence="2">
    <name type="scientific">Lepeophtheirus salmonis</name>
    <name type="common">Salmon louse</name>
    <name type="synonym">Caligus salmonis</name>
    <dbReference type="NCBI Taxonomy" id="72036"/>
    <lineage>
        <taxon>Eukaryota</taxon>
        <taxon>Metazoa</taxon>
        <taxon>Ecdysozoa</taxon>
        <taxon>Arthropoda</taxon>
        <taxon>Crustacea</taxon>
        <taxon>Multicrustacea</taxon>
        <taxon>Hexanauplia</taxon>
        <taxon>Copepoda</taxon>
        <taxon>Siphonostomatoida</taxon>
        <taxon>Caligidae</taxon>
        <taxon>Lepeophtheirus</taxon>
    </lineage>
</organism>
<dbReference type="OrthoDB" id="6359662at2759"/>
<dbReference type="AlphaFoldDB" id="A0A0K2TDD9"/>
<evidence type="ECO:0000313" key="2">
    <source>
        <dbReference type="EMBL" id="CDW24033.1"/>
    </source>
</evidence>
<dbReference type="PANTHER" id="PTHR10612:SF11">
    <property type="entry name" value="KARL, ISOFORM A"/>
    <property type="match status" value="1"/>
</dbReference>
<dbReference type="EMBL" id="HACA01006672">
    <property type="protein sequence ID" value="CDW24033.1"/>
    <property type="molecule type" value="Transcribed_RNA"/>
</dbReference>
<evidence type="ECO:0000256" key="1">
    <source>
        <dbReference type="SAM" id="SignalP"/>
    </source>
</evidence>
<keyword evidence="1" id="KW-0732">Signal</keyword>
<sequence>MMISTQQIAVLLSLFISVQGSLWQQPLEEGNTLECPSLDSIPDFDLEKFLGDWYVLQYQYPNEKKLKDLSCIGFHFAKNAFSADIVSNFTFRFPATTGHFYHIPTFSEIVNGNKAVWKTQIKGVEMISGILDTDYSKWAILTQCKVTPSGSTFLSTRLLSRSRYLSSVERNEIQGIANSLEVSTPFKYDIKQDVCQEIDGVHST</sequence>
<feature type="chain" id="PRO_5005487681" description="Lipocalin/cytosolic fatty-acid binding domain-containing protein" evidence="1">
    <location>
        <begin position="21"/>
        <end position="204"/>
    </location>
</feature>
<reference evidence="2" key="1">
    <citation type="submission" date="2014-05" db="EMBL/GenBank/DDBJ databases">
        <authorList>
            <person name="Chronopoulou M."/>
        </authorList>
    </citation>
    <scope>NUCLEOTIDE SEQUENCE</scope>
    <source>
        <tissue evidence="2">Whole organism</tissue>
    </source>
</reference>
<dbReference type="SUPFAM" id="SSF50814">
    <property type="entry name" value="Lipocalins"/>
    <property type="match status" value="1"/>
</dbReference>
<dbReference type="PANTHER" id="PTHR10612">
    <property type="entry name" value="APOLIPOPROTEIN D"/>
    <property type="match status" value="1"/>
</dbReference>
<dbReference type="InterPro" id="IPR012674">
    <property type="entry name" value="Calycin"/>
</dbReference>